<evidence type="ECO:0000256" key="13">
    <source>
        <dbReference type="ARBA" id="ARBA00023098"/>
    </source>
</evidence>
<proteinExistence type="inferred from homology"/>
<organism evidence="35 36">
    <name type="scientific">Oreochromis aureus</name>
    <name type="common">Israeli tilapia</name>
    <name type="synonym">Chromis aureus</name>
    <dbReference type="NCBI Taxonomy" id="47969"/>
    <lineage>
        <taxon>Eukaryota</taxon>
        <taxon>Metazoa</taxon>
        <taxon>Chordata</taxon>
        <taxon>Craniata</taxon>
        <taxon>Vertebrata</taxon>
        <taxon>Euteleostomi</taxon>
        <taxon>Actinopterygii</taxon>
        <taxon>Neopterygii</taxon>
        <taxon>Teleostei</taxon>
        <taxon>Neoteleostei</taxon>
        <taxon>Acanthomorphata</taxon>
        <taxon>Ovalentaria</taxon>
        <taxon>Cichlomorphae</taxon>
        <taxon>Cichliformes</taxon>
        <taxon>Cichlidae</taxon>
        <taxon>African cichlids</taxon>
        <taxon>Pseudocrenilabrinae</taxon>
        <taxon>Oreochromini</taxon>
        <taxon>Oreochromis</taxon>
    </lineage>
</organism>
<evidence type="ECO:0000256" key="26">
    <source>
        <dbReference type="ARBA" id="ARBA00043816"/>
    </source>
</evidence>
<dbReference type="GO" id="GO:0097503">
    <property type="term" value="P:sialylation"/>
    <property type="evidence" value="ECO:0007669"/>
    <property type="project" value="TreeGrafter"/>
</dbReference>
<dbReference type="Gene3D" id="3.90.1480.20">
    <property type="entry name" value="Glycosyl transferase family 29"/>
    <property type="match status" value="1"/>
</dbReference>
<keyword evidence="11 34" id="KW-1133">Transmembrane helix</keyword>
<dbReference type="GO" id="GO:0047288">
    <property type="term" value="F:beta-D-galactosyl-(1-&gt;3)-N-acetyl-beta-D-galactosaminide alpha-2,3- sialyltransferase"/>
    <property type="evidence" value="ECO:0007669"/>
    <property type="project" value="UniProtKB-EC"/>
</dbReference>
<feature type="transmembrane region" description="Helical" evidence="34">
    <location>
        <begin position="6"/>
        <end position="32"/>
    </location>
</feature>
<comment type="catalytic activity">
    <reaction evidence="24">
        <text>a ganglioside GA1 (d18:1(4E)) + CMP-N-acetyl-beta-neuraminate = a ganglioside GM1b (d18:1(4E)) + CMP + H(+)</text>
        <dbReference type="Rhea" id="RHEA:47560"/>
        <dbReference type="ChEBI" id="CHEBI:15378"/>
        <dbReference type="ChEBI" id="CHEBI:27938"/>
        <dbReference type="ChEBI" id="CHEBI:57812"/>
        <dbReference type="ChEBI" id="CHEBI:60377"/>
        <dbReference type="ChEBI" id="CHEBI:78568"/>
    </reaction>
    <physiologicalReaction direction="left-to-right" evidence="24">
        <dbReference type="Rhea" id="RHEA:47561"/>
    </physiologicalReaction>
</comment>
<dbReference type="Proteomes" id="UP000472276">
    <property type="component" value="Unassembled WGS sequence"/>
</dbReference>
<keyword evidence="6" id="KW-0964">Secreted</keyword>
<dbReference type="OMA" id="LKRSHYG"/>
<evidence type="ECO:0000256" key="10">
    <source>
        <dbReference type="ARBA" id="ARBA00022968"/>
    </source>
</evidence>
<sequence length="354" mass="40656">MATTHTIYIYMTSLSLTCVYHHTLCLQIVMFPGHTSRMISKLKMVVFLLCATGIGVYFKTGYHLTYYAVDQKLCACTKCLSEDKQLLLDRSNRSVQPFLTANLNLSENEFNWWKRLQTESRSFGVYETTVANFFKIFPRNPDVIQPKPDHCRTCAVVGNSGNLRRSHYGPLINLHEVVIRMNTGITRGFEKDVGNKTTHRVMYPESAVDVDDNTHFVLFPFKIQDFEWLINASTTGFTGRSYMPVKSKIKTNKDLVMVVNPAFMKYVHEVWLGNKGRYPSTGFMALILALHICDEVNVFGYGADSDGNWSHYWEILTNKGLRTGVHPGSYEYNIIQQLDQQQKIKFYEGLTKKM</sequence>
<comment type="catalytic activity">
    <reaction evidence="27">
        <text>ganglioside GM1 (d18:1(4E)/18:0) + CMP-N-acetyl-beta-neuraminate = ganglioside GD1a (18:1(4E)/18:0) + CMP + H(+)</text>
        <dbReference type="Rhea" id="RHEA:48248"/>
        <dbReference type="ChEBI" id="CHEBI:15378"/>
        <dbReference type="ChEBI" id="CHEBI:57812"/>
        <dbReference type="ChEBI" id="CHEBI:60377"/>
        <dbReference type="ChEBI" id="CHEBI:73110"/>
        <dbReference type="ChEBI" id="CHEBI:90153"/>
    </reaction>
    <physiologicalReaction direction="left-to-right" evidence="27">
        <dbReference type="Rhea" id="RHEA:48249"/>
    </physiologicalReaction>
</comment>
<evidence type="ECO:0000256" key="29">
    <source>
        <dbReference type="ARBA" id="ARBA00062545"/>
    </source>
</evidence>
<keyword evidence="15" id="KW-1015">Disulfide bond</keyword>
<keyword evidence="7" id="KW-0328">Glycosyltransferase</keyword>
<evidence type="ECO:0000256" key="30">
    <source>
        <dbReference type="ARBA" id="ARBA00072809"/>
    </source>
</evidence>
<comment type="catalytic activity">
    <reaction evidence="25">
        <text>a ganglioside GM1 (d18:1(4E)) + CMP-N-acetyl-beta-neuraminate = a ganglioside GD1a (d18:1(4E)) + CMP + H(+)</text>
        <dbReference type="Rhea" id="RHEA:18021"/>
        <dbReference type="ChEBI" id="CHEBI:15378"/>
        <dbReference type="ChEBI" id="CHEBI:57812"/>
        <dbReference type="ChEBI" id="CHEBI:60377"/>
        <dbReference type="ChEBI" id="CHEBI:77709"/>
        <dbReference type="ChEBI" id="CHEBI:78445"/>
        <dbReference type="EC" id="2.4.3.2"/>
    </reaction>
    <physiologicalReaction direction="left-to-right" evidence="25">
        <dbReference type="Rhea" id="RHEA:18022"/>
    </physiologicalReaction>
</comment>
<keyword evidence="12" id="KW-0333">Golgi apparatus</keyword>
<dbReference type="FunFam" id="3.90.1480.20:FF:000002">
    <property type="entry name" value="CMP-N-acetylneuraminate-beta-galactosamide- alpha-2,3-sialyltransferase 2"/>
    <property type="match status" value="1"/>
</dbReference>
<evidence type="ECO:0000256" key="5">
    <source>
        <dbReference type="ARBA" id="ARBA00006003"/>
    </source>
</evidence>
<dbReference type="InterPro" id="IPR001675">
    <property type="entry name" value="Glyco_trans_29"/>
</dbReference>
<evidence type="ECO:0000256" key="32">
    <source>
        <dbReference type="ARBA" id="ARBA00081332"/>
    </source>
</evidence>
<comment type="subcellular location">
    <subcellularLocation>
        <location evidence="1">Golgi apparatus membrane</location>
        <topology evidence="1">Single-pass type II membrane protein</topology>
    </subcellularLocation>
    <subcellularLocation>
        <location evidence="18">Golgi apparatus</location>
        <location evidence="18">Golgi stack membrane</location>
    </subcellularLocation>
    <subcellularLocation>
        <location evidence="2">Secreted</location>
    </subcellularLocation>
</comment>
<dbReference type="Pfam" id="PF00777">
    <property type="entry name" value="Glyco_transf_29"/>
    <property type="match status" value="1"/>
</dbReference>
<evidence type="ECO:0000256" key="28">
    <source>
        <dbReference type="ARBA" id="ARBA00052027"/>
    </source>
</evidence>
<dbReference type="AlphaFoldDB" id="A0A668UZG7"/>
<evidence type="ECO:0000256" key="12">
    <source>
        <dbReference type="ARBA" id="ARBA00023034"/>
    </source>
</evidence>
<reference evidence="35" key="2">
    <citation type="submission" date="2025-09" db="UniProtKB">
        <authorList>
            <consortium name="Ensembl"/>
        </authorList>
    </citation>
    <scope>IDENTIFICATION</scope>
</reference>
<evidence type="ECO:0000256" key="16">
    <source>
        <dbReference type="ARBA" id="ARBA00023180"/>
    </source>
</evidence>
<evidence type="ECO:0000256" key="19">
    <source>
        <dbReference type="ARBA" id="ARBA00039106"/>
    </source>
</evidence>
<evidence type="ECO:0000256" key="21">
    <source>
        <dbReference type="ARBA" id="ARBA00042448"/>
    </source>
</evidence>
<keyword evidence="9 34" id="KW-0812">Transmembrane</keyword>
<evidence type="ECO:0000256" key="6">
    <source>
        <dbReference type="ARBA" id="ARBA00022525"/>
    </source>
</evidence>
<keyword evidence="8" id="KW-0808">Transferase</keyword>
<comment type="subunit">
    <text evidence="29">Homodimer; disulfide-linked. Homodimer formation occurs in the endoplasmic reticulum.</text>
</comment>
<evidence type="ECO:0000256" key="11">
    <source>
        <dbReference type="ARBA" id="ARBA00022989"/>
    </source>
</evidence>
<evidence type="ECO:0000256" key="25">
    <source>
        <dbReference type="ARBA" id="ARBA00043773"/>
    </source>
</evidence>
<evidence type="ECO:0000256" key="8">
    <source>
        <dbReference type="ARBA" id="ARBA00022679"/>
    </source>
</evidence>
<comment type="catalytic activity">
    <reaction evidence="28">
        <text>a globoside GalGb4Cer + CMP-N-acetyl-beta-neuraminate = a globoside MSGG + CMP + H(+)</text>
        <dbReference type="Rhea" id="RHEA:65372"/>
        <dbReference type="ChEBI" id="CHEBI:15378"/>
        <dbReference type="ChEBI" id="CHEBI:57812"/>
        <dbReference type="ChEBI" id="CHEBI:60377"/>
        <dbReference type="ChEBI" id="CHEBI:140623"/>
        <dbReference type="ChEBI" id="CHEBI:140691"/>
    </reaction>
    <physiologicalReaction direction="left-to-right" evidence="28">
        <dbReference type="Rhea" id="RHEA:65373"/>
    </physiologicalReaction>
</comment>
<evidence type="ECO:0000256" key="18">
    <source>
        <dbReference type="ARBA" id="ARBA00037859"/>
    </source>
</evidence>
<dbReference type="PANTHER" id="PTHR46032:SF6">
    <property type="entry name" value="CMP-N-ACETYLNEURAMINATE-BETA-GALACTOSAMIDE-ALPHA-2,3-SIALYLTRANSFERASE 1"/>
    <property type="match status" value="1"/>
</dbReference>
<dbReference type="InterPro" id="IPR051757">
    <property type="entry name" value="Beta-gal_alpha2-3_sialyltrans"/>
</dbReference>
<evidence type="ECO:0000256" key="4">
    <source>
        <dbReference type="ARBA" id="ARBA00004934"/>
    </source>
</evidence>
<comment type="pathway">
    <text evidence="4">Glycolipid biosynthesis.</text>
</comment>
<dbReference type="PANTHER" id="PTHR46032">
    <property type="entry name" value="ALPHA-2,3-SIALYLTRANSFERASE ST3GAL I ISOFORM X1"/>
    <property type="match status" value="1"/>
</dbReference>
<evidence type="ECO:0000313" key="35">
    <source>
        <dbReference type="Ensembl" id="ENSOABP00000045380.2"/>
    </source>
</evidence>
<dbReference type="GO" id="GO:0000139">
    <property type="term" value="C:Golgi membrane"/>
    <property type="evidence" value="ECO:0007669"/>
    <property type="project" value="UniProtKB-SubCell"/>
</dbReference>
<feature type="transmembrane region" description="Helical" evidence="34">
    <location>
        <begin position="44"/>
        <end position="69"/>
    </location>
</feature>
<evidence type="ECO:0000256" key="1">
    <source>
        <dbReference type="ARBA" id="ARBA00004323"/>
    </source>
</evidence>
<evidence type="ECO:0000256" key="20">
    <source>
        <dbReference type="ARBA" id="ARBA00039107"/>
    </source>
</evidence>
<evidence type="ECO:0000256" key="23">
    <source>
        <dbReference type="ARBA" id="ARBA00042991"/>
    </source>
</evidence>
<comment type="catalytic activity">
    <reaction evidence="17">
        <text>a beta-D-galactosyl-(1-&gt;3)-N-acetyl-alpha-D-galactosaminyl derivative + CMP-N-acetyl-beta-neuraminate = an N-acetyl-alpha-neuraminyl-(2-&gt;3)-beta-D-galactosyl-(1-&gt;3)-N-acetyl-alpha-D-galactosaminyl derivative + CMP + H(+)</text>
        <dbReference type="Rhea" id="RHEA:21616"/>
        <dbReference type="ChEBI" id="CHEBI:15378"/>
        <dbReference type="ChEBI" id="CHEBI:57812"/>
        <dbReference type="ChEBI" id="CHEBI:60377"/>
        <dbReference type="ChEBI" id="CHEBI:133470"/>
        <dbReference type="ChEBI" id="CHEBI:139596"/>
        <dbReference type="EC" id="2.4.3.4"/>
    </reaction>
    <physiologicalReaction direction="left-to-right" evidence="17">
        <dbReference type="Rhea" id="RHEA:21617"/>
    </physiologicalReaction>
</comment>
<keyword evidence="16" id="KW-0325">Glycoprotein</keyword>
<evidence type="ECO:0000256" key="3">
    <source>
        <dbReference type="ARBA" id="ARBA00004922"/>
    </source>
</evidence>
<dbReference type="InterPro" id="IPR038578">
    <property type="entry name" value="GT29-like_sf"/>
</dbReference>
<evidence type="ECO:0000256" key="9">
    <source>
        <dbReference type="ARBA" id="ARBA00022692"/>
    </source>
</evidence>
<protein>
    <recommendedName>
        <fullName evidence="30">CMP-N-acetylneuraminate-beta-galactosamide-alpha-2,3-sialyltransferase 2</fullName>
        <ecNumber evidence="19">2.4.3.2</ecNumber>
        <ecNumber evidence="20">2.4.3.4</ecNumber>
    </recommendedName>
    <alternativeName>
        <fullName evidence="23">Gal-NAc6S</fullName>
    </alternativeName>
    <alternativeName>
        <fullName evidence="21">Gal-beta-1,3-GalNAc-alpha-2,3-sialyltransferase</fullName>
    </alternativeName>
    <alternativeName>
        <fullName evidence="22">Monosialoganglioside sialyltransferase</fullName>
    </alternativeName>
    <alternativeName>
        <fullName evidence="31">ST3Gal II</fullName>
    </alternativeName>
    <alternativeName>
        <fullName evidence="32">ST3GalA.2</fullName>
    </alternativeName>
    <alternativeName>
        <fullName evidence="33">Sialyltransferase 4B</fullName>
    </alternativeName>
</protein>
<dbReference type="EC" id="2.4.3.2" evidence="19"/>
<comment type="similarity">
    <text evidence="5">Belongs to the glycosyltransferase 29 family.</text>
</comment>
<comment type="pathway">
    <text evidence="3">Protein modification; protein glycosylation.</text>
</comment>
<keyword evidence="14 34" id="KW-0472">Membrane</keyword>
<dbReference type="GO" id="GO:0032580">
    <property type="term" value="C:Golgi cisterna membrane"/>
    <property type="evidence" value="ECO:0007669"/>
    <property type="project" value="UniProtKB-SubCell"/>
</dbReference>
<dbReference type="EC" id="2.4.3.4" evidence="20"/>
<evidence type="ECO:0000256" key="24">
    <source>
        <dbReference type="ARBA" id="ARBA00043673"/>
    </source>
</evidence>
<evidence type="ECO:0000256" key="33">
    <source>
        <dbReference type="ARBA" id="ARBA00082805"/>
    </source>
</evidence>
<evidence type="ECO:0000256" key="7">
    <source>
        <dbReference type="ARBA" id="ARBA00022676"/>
    </source>
</evidence>
<evidence type="ECO:0000256" key="17">
    <source>
        <dbReference type="ARBA" id="ARBA00036292"/>
    </source>
</evidence>
<evidence type="ECO:0000256" key="31">
    <source>
        <dbReference type="ARBA" id="ARBA00081228"/>
    </source>
</evidence>
<keyword evidence="13" id="KW-0443">Lipid metabolism</keyword>
<dbReference type="GO" id="GO:0003836">
    <property type="term" value="F:beta-galactoside (CMP) alpha-2,3-sialyltransferase activity"/>
    <property type="evidence" value="ECO:0007669"/>
    <property type="project" value="UniProtKB-EC"/>
</dbReference>
<evidence type="ECO:0000256" key="22">
    <source>
        <dbReference type="ARBA" id="ARBA00042990"/>
    </source>
</evidence>
<evidence type="ECO:0000256" key="15">
    <source>
        <dbReference type="ARBA" id="ARBA00023157"/>
    </source>
</evidence>
<evidence type="ECO:0000256" key="2">
    <source>
        <dbReference type="ARBA" id="ARBA00004613"/>
    </source>
</evidence>
<keyword evidence="36" id="KW-1185">Reference proteome</keyword>
<dbReference type="GO" id="GO:0006629">
    <property type="term" value="P:lipid metabolic process"/>
    <property type="evidence" value="ECO:0007669"/>
    <property type="project" value="UniProtKB-KW"/>
</dbReference>
<evidence type="ECO:0000256" key="14">
    <source>
        <dbReference type="ARBA" id="ARBA00023136"/>
    </source>
</evidence>
<evidence type="ECO:0000256" key="27">
    <source>
        <dbReference type="ARBA" id="ARBA00047509"/>
    </source>
</evidence>
<dbReference type="Ensembl" id="ENSOABT00000046570.2">
    <property type="protein sequence ID" value="ENSOABP00000045380.2"/>
    <property type="gene ID" value="ENSOABG00000020369.2"/>
</dbReference>
<comment type="catalytic activity">
    <reaction evidence="26">
        <text>a ganglioside GA1 + CMP-N-acetyl-beta-neuraminate = a ganglioside GM1b + CMP + H(+)</text>
        <dbReference type="Rhea" id="RHEA:48244"/>
        <dbReference type="ChEBI" id="CHEBI:15378"/>
        <dbReference type="ChEBI" id="CHEBI:57812"/>
        <dbReference type="ChEBI" id="CHEBI:60377"/>
        <dbReference type="ChEBI" id="CHEBI:88069"/>
        <dbReference type="ChEBI" id="CHEBI:90151"/>
    </reaction>
    <physiologicalReaction direction="left-to-right" evidence="26">
        <dbReference type="Rhea" id="RHEA:48245"/>
    </physiologicalReaction>
</comment>
<reference evidence="35" key="1">
    <citation type="submission" date="2025-08" db="UniProtKB">
        <authorList>
            <consortium name="Ensembl"/>
        </authorList>
    </citation>
    <scope>IDENTIFICATION</scope>
</reference>
<keyword evidence="10" id="KW-0735">Signal-anchor</keyword>
<name>A0A668UZG7_OREAU</name>
<dbReference type="GO" id="GO:0005576">
    <property type="term" value="C:extracellular region"/>
    <property type="evidence" value="ECO:0007669"/>
    <property type="project" value="UniProtKB-SubCell"/>
</dbReference>
<evidence type="ECO:0000313" key="36">
    <source>
        <dbReference type="Proteomes" id="UP000472276"/>
    </source>
</evidence>
<accession>A0A668UZG7</accession>
<evidence type="ECO:0000256" key="34">
    <source>
        <dbReference type="SAM" id="Phobius"/>
    </source>
</evidence>